<organism evidence="1 2">
    <name type="scientific">Olea europaea subsp. europaea</name>
    <dbReference type="NCBI Taxonomy" id="158383"/>
    <lineage>
        <taxon>Eukaryota</taxon>
        <taxon>Viridiplantae</taxon>
        <taxon>Streptophyta</taxon>
        <taxon>Embryophyta</taxon>
        <taxon>Tracheophyta</taxon>
        <taxon>Spermatophyta</taxon>
        <taxon>Magnoliopsida</taxon>
        <taxon>eudicotyledons</taxon>
        <taxon>Gunneridae</taxon>
        <taxon>Pentapetalae</taxon>
        <taxon>asterids</taxon>
        <taxon>lamiids</taxon>
        <taxon>Lamiales</taxon>
        <taxon>Oleaceae</taxon>
        <taxon>Oleeae</taxon>
        <taxon>Olea</taxon>
    </lineage>
</organism>
<comment type="caution">
    <text evidence="1">The sequence shown here is derived from an EMBL/GenBank/DDBJ whole genome shotgun (WGS) entry which is preliminary data.</text>
</comment>
<proteinExistence type="predicted"/>
<reference evidence="1 2" key="1">
    <citation type="submission" date="2019-12" db="EMBL/GenBank/DDBJ databases">
        <authorList>
            <person name="Alioto T."/>
            <person name="Alioto T."/>
            <person name="Gomez Garrido J."/>
        </authorList>
    </citation>
    <scope>NUCLEOTIDE SEQUENCE [LARGE SCALE GENOMIC DNA]</scope>
</reference>
<evidence type="ECO:0000313" key="2">
    <source>
        <dbReference type="Proteomes" id="UP000594638"/>
    </source>
</evidence>
<protein>
    <submittedName>
        <fullName evidence="1">Uncharacterized protein</fullName>
    </submittedName>
</protein>
<accession>A0A8S0UPI7</accession>
<dbReference type="EMBL" id="CACTIH010009031">
    <property type="protein sequence ID" value="CAA3019836.1"/>
    <property type="molecule type" value="Genomic_DNA"/>
</dbReference>
<dbReference type="Proteomes" id="UP000594638">
    <property type="component" value="Unassembled WGS sequence"/>
</dbReference>
<keyword evidence="2" id="KW-1185">Reference proteome</keyword>
<evidence type="ECO:0000313" key="1">
    <source>
        <dbReference type="EMBL" id="CAA3019836.1"/>
    </source>
</evidence>
<dbReference type="Gramene" id="OE9A079422T1">
    <property type="protein sequence ID" value="OE9A079422C1"/>
    <property type="gene ID" value="OE9A079422"/>
</dbReference>
<gene>
    <name evidence="1" type="ORF">OLEA9_A079422</name>
</gene>
<sequence length="82" mass="8944">MHDHIEAIFNSVQMIHLFFPTSIVQLSLLRAGADSKVCSAEVIDIEITEDHGLTLPALSSFVPLAETASWLGHVSFLVNKLA</sequence>
<dbReference type="AlphaFoldDB" id="A0A8S0UPI7"/>
<name>A0A8S0UPI7_OLEEU</name>